<accession>A0A382BJP3</accession>
<dbReference type="PANTHER" id="PTHR31377:SF0">
    <property type="entry name" value="AGMATINE DEIMINASE-RELATED"/>
    <property type="match status" value="1"/>
</dbReference>
<dbReference type="SUPFAM" id="SSF63446">
    <property type="entry name" value="Type I dockerin domain"/>
    <property type="match status" value="1"/>
</dbReference>
<gene>
    <name evidence="3" type="ORF">METZ01_LOCUS166615</name>
</gene>
<reference evidence="3" key="1">
    <citation type="submission" date="2018-05" db="EMBL/GenBank/DDBJ databases">
        <authorList>
            <person name="Lanie J.A."/>
            <person name="Ng W.-L."/>
            <person name="Kazmierczak K.M."/>
            <person name="Andrzejewski T.M."/>
            <person name="Davidsen T.M."/>
            <person name="Wayne K.J."/>
            <person name="Tettelin H."/>
            <person name="Glass J.I."/>
            <person name="Rusch D."/>
            <person name="Podicherti R."/>
            <person name="Tsui H.-C.T."/>
            <person name="Winkler M.E."/>
        </authorList>
    </citation>
    <scope>NUCLEOTIDE SEQUENCE</scope>
</reference>
<dbReference type="GO" id="GO:0000272">
    <property type="term" value="P:polysaccharide catabolic process"/>
    <property type="evidence" value="ECO:0007669"/>
    <property type="project" value="InterPro"/>
</dbReference>
<dbReference type="InterPro" id="IPR036439">
    <property type="entry name" value="Dockerin_dom_sf"/>
</dbReference>
<organism evidence="3">
    <name type="scientific">marine metagenome</name>
    <dbReference type="NCBI Taxonomy" id="408172"/>
    <lineage>
        <taxon>unclassified sequences</taxon>
        <taxon>metagenomes</taxon>
        <taxon>ecological metagenomes</taxon>
    </lineage>
</organism>
<dbReference type="CDD" id="cd14256">
    <property type="entry name" value="Dockerin_I"/>
    <property type="match status" value="1"/>
</dbReference>
<protein>
    <recommendedName>
        <fullName evidence="2">Dockerin domain-containing protein</fullName>
    </recommendedName>
</protein>
<keyword evidence="1" id="KW-0378">Hydrolase</keyword>
<dbReference type="Gene3D" id="1.10.1330.10">
    <property type="entry name" value="Dockerin domain"/>
    <property type="match status" value="1"/>
</dbReference>
<dbReference type="AlphaFoldDB" id="A0A382BJP3"/>
<dbReference type="Pfam" id="PF04371">
    <property type="entry name" value="PAD_porph"/>
    <property type="match status" value="1"/>
</dbReference>
<dbReference type="InterPro" id="IPR007466">
    <property type="entry name" value="Peptidyl-Arg-deiminase_porph"/>
</dbReference>
<dbReference type="PANTHER" id="PTHR31377">
    <property type="entry name" value="AGMATINE DEIMINASE-RELATED"/>
    <property type="match status" value="1"/>
</dbReference>
<dbReference type="GO" id="GO:0004668">
    <property type="term" value="F:protein-arginine deiminase activity"/>
    <property type="evidence" value="ECO:0007669"/>
    <property type="project" value="InterPro"/>
</dbReference>
<dbReference type="PROSITE" id="PS51766">
    <property type="entry name" value="DOCKERIN"/>
    <property type="match status" value="1"/>
</dbReference>
<name>A0A382BJP3_9ZZZZ</name>
<dbReference type="GO" id="GO:0009446">
    <property type="term" value="P:putrescine biosynthetic process"/>
    <property type="evidence" value="ECO:0007669"/>
    <property type="project" value="InterPro"/>
</dbReference>
<dbReference type="Gene3D" id="3.75.10.10">
    <property type="entry name" value="L-arginine/glycine Amidinotransferase, Chain A"/>
    <property type="match status" value="1"/>
</dbReference>
<proteinExistence type="predicted"/>
<sequence>MRVYIPIIISIFSAHLCSQNLPRNLTVEEQSRLHEIGISRTITDPPDSIVYTPAEFDSVAGIIFAWEAYSTLLTELIKEVAEEDTAWVVVDNTSEENSVSNTLSNAEVNMDRVVFQVIPTNSVWIRDYGPWWIIEPENSRAIIDLVYNRPRPLDDAYPESAAEYFGINYYGLGLIEAGGNMLLDGQGSVIVSNVIFDGSQGFDPTLTQDQLEQYFLDYFGVHKVIVTPHLINDGTGHIDMFVKLINDTTVIVGEYENQSAGFSGNYDICNQVANQLANETNGAGRPFNIVRMPMPPYNNGITYTYINSLIVNKKVLVPIYGFSTEFANDDSVLALYETIMPGVEAVGFDCNQIIPANGAIHCIAMKVPALPETIACGNLMGDVNLDGRINIYDILILADLVAGVIEPELCSMELGDVAPSGDLTNFDVTQLVLFVMGF</sequence>
<evidence type="ECO:0000259" key="2">
    <source>
        <dbReference type="PROSITE" id="PS51766"/>
    </source>
</evidence>
<feature type="domain" description="Dockerin" evidence="2">
    <location>
        <begin position="376"/>
        <end position="438"/>
    </location>
</feature>
<evidence type="ECO:0000256" key="1">
    <source>
        <dbReference type="ARBA" id="ARBA00022801"/>
    </source>
</evidence>
<dbReference type="SUPFAM" id="SSF55909">
    <property type="entry name" value="Pentein"/>
    <property type="match status" value="1"/>
</dbReference>
<evidence type="ECO:0000313" key="3">
    <source>
        <dbReference type="EMBL" id="SVB13761.1"/>
    </source>
</evidence>
<dbReference type="GO" id="GO:0047632">
    <property type="term" value="F:agmatine deiminase activity"/>
    <property type="evidence" value="ECO:0007669"/>
    <property type="project" value="TreeGrafter"/>
</dbReference>
<dbReference type="InterPro" id="IPR016134">
    <property type="entry name" value="Dockerin_dom"/>
</dbReference>
<dbReference type="EMBL" id="UINC01030033">
    <property type="protein sequence ID" value="SVB13761.1"/>
    <property type="molecule type" value="Genomic_DNA"/>
</dbReference>